<dbReference type="HOGENOM" id="CLU_1555279_0_0_1"/>
<dbReference type="InParanoid" id="J4GFP8"/>
<evidence type="ECO:0000313" key="2">
    <source>
        <dbReference type="Proteomes" id="UP000006352"/>
    </source>
</evidence>
<proteinExistence type="predicted"/>
<dbReference type="OrthoDB" id="4151615at2759"/>
<dbReference type="GeneID" id="24100524"/>
<keyword evidence="2" id="KW-1185">Reference proteome</keyword>
<evidence type="ECO:0000313" key="1">
    <source>
        <dbReference type="EMBL" id="CCM05613.1"/>
    </source>
</evidence>
<name>J4GFP8_9APHY</name>
<dbReference type="Proteomes" id="UP000006352">
    <property type="component" value="Unassembled WGS sequence"/>
</dbReference>
<gene>
    <name evidence="1" type="ORF">FIBRA_07842</name>
</gene>
<reference evidence="1 2" key="1">
    <citation type="journal article" date="2012" name="Appl. Environ. Microbiol.">
        <title>Short-read sequencing for genomic analysis of the brown rot fungus Fibroporia radiculosa.</title>
        <authorList>
            <person name="Tang J.D."/>
            <person name="Perkins A.D."/>
            <person name="Sonstegard T.S."/>
            <person name="Schroeder S.G."/>
            <person name="Burgess S.C."/>
            <person name="Diehl S.V."/>
        </authorList>
    </citation>
    <scope>NUCLEOTIDE SEQUENCE [LARGE SCALE GENOMIC DNA]</scope>
    <source>
        <strain evidence="1 2">TFFH 294</strain>
    </source>
</reference>
<dbReference type="AlphaFoldDB" id="J4GFP8"/>
<accession>J4GFP8</accession>
<organism evidence="1 2">
    <name type="scientific">Fibroporia radiculosa</name>
    <dbReference type="NCBI Taxonomy" id="599839"/>
    <lineage>
        <taxon>Eukaryota</taxon>
        <taxon>Fungi</taxon>
        <taxon>Dikarya</taxon>
        <taxon>Basidiomycota</taxon>
        <taxon>Agaricomycotina</taxon>
        <taxon>Agaricomycetes</taxon>
        <taxon>Polyporales</taxon>
        <taxon>Fibroporiaceae</taxon>
        <taxon>Fibroporia</taxon>
    </lineage>
</organism>
<sequence>MSFVKPHPGLSNALLHQLDYNQNSDRIYRIYGRGNVDWGFTPNADMGITFDAMIPRVLREHDAKALFFMYMRLLAAARKVGVSASDLRAQLHAEWGIDPLCAAPPPPSSQEELEAWRTREELTRSLYRVRKIEQMKKLWQLEPKRARRLKNAQQHTYSSAYLNLTLTSSLKA</sequence>
<dbReference type="EMBL" id="HE797198">
    <property type="protein sequence ID" value="CCM05613.1"/>
    <property type="molecule type" value="Genomic_DNA"/>
</dbReference>
<dbReference type="RefSeq" id="XP_012184896.1">
    <property type="nucleotide sequence ID" value="XM_012329506.1"/>
</dbReference>
<protein>
    <submittedName>
        <fullName evidence="1">Uncharacterized protein</fullName>
    </submittedName>
</protein>